<gene>
    <name evidence="1" type="ORF">S06H3_60410</name>
</gene>
<evidence type="ECO:0000313" key="1">
    <source>
        <dbReference type="EMBL" id="GAI56847.1"/>
    </source>
</evidence>
<accession>X1PKP5</accession>
<reference evidence="1" key="1">
    <citation type="journal article" date="2014" name="Front. Microbiol.">
        <title>High frequency of phylogenetically diverse reductive dehalogenase-homologous genes in deep subseafloor sedimentary metagenomes.</title>
        <authorList>
            <person name="Kawai M."/>
            <person name="Futagami T."/>
            <person name="Toyoda A."/>
            <person name="Takaki Y."/>
            <person name="Nishi S."/>
            <person name="Hori S."/>
            <person name="Arai W."/>
            <person name="Tsubouchi T."/>
            <person name="Morono Y."/>
            <person name="Uchiyama I."/>
            <person name="Ito T."/>
            <person name="Fujiyama A."/>
            <person name="Inagaki F."/>
            <person name="Takami H."/>
        </authorList>
    </citation>
    <scope>NUCLEOTIDE SEQUENCE</scope>
    <source>
        <strain evidence="1">Expedition CK06-06</strain>
    </source>
</reference>
<feature type="non-terminal residue" evidence="1">
    <location>
        <position position="66"/>
    </location>
</feature>
<dbReference type="AlphaFoldDB" id="X1PKP5"/>
<organism evidence="1">
    <name type="scientific">marine sediment metagenome</name>
    <dbReference type="NCBI Taxonomy" id="412755"/>
    <lineage>
        <taxon>unclassified sequences</taxon>
        <taxon>metagenomes</taxon>
        <taxon>ecological metagenomes</taxon>
    </lineage>
</organism>
<protein>
    <submittedName>
        <fullName evidence="1">Uncharacterized protein</fullName>
    </submittedName>
</protein>
<dbReference type="EMBL" id="BARV01039405">
    <property type="protein sequence ID" value="GAI56847.1"/>
    <property type="molecule type" value="Genomic_DNA"/>
</dbReference>
<proteinExistence type="predicted"/>
<name>X1PKP5_9ZZZZ</name>
<sequence length="66" mass="7600">MSVKHELAGWIETDVIAEHILEELEEQGAQPTLENGKTIWLDVLENELCQAIRSRVKRLTKGEFRP</sequence>
<comment type="caution">
    <text evidence="1">The sequence shown here is derived from an EMBL/GenBank/DDBJ whole genome shotgun (WGS) entry which is preliminary data.</text>
</comment>